<dbReference type="InterPro" id="IPR004800">
    <property type="entry name" value="KdsD/KpsF-type"/>
</dbReference>
<feature type="domain" description="SIS" evidence="14">
    <location>
        <begin position="36"/>
        <end position="179"/>
    </location>
</feature>
<accession>A0ABY4SXA4</accession>
<dbReference type="Gene3D" id="3.40.50.10490">
    <property type="entry name" value="Glucose-6-phosphate isomerase like protein, domain 1"/>
    <property type="match status" value="1"/>
</dbReference>
<comment type="subunit">
    <text evidence="2">Homotetramer.</text>
</comment>
<dbReference type="InterPro" id="IPR046342">
    <property type="entry name" value="CBS_dom_sf"/>
</dbReference>
<evidence type="ECO:0000256" key="10">
    <source>
        <dbReference type="ARBA" id="ARBA00023235"/>
    </source>
</evidence>
<comment type="similarity">
    <text evidence="1 11">Belongs to the SIS family. GutQ/KpsF subfamily.</text>
</comment>
<protein>
    <recommendedName>
        <fullName evidence="11">Arabinose 5-phosphate isomerase</fullName>
        <shortName evidence="11">API</shortName>
        <ecNumber evidence="11">5.3.1.13</ecNumber>
    </recommendedName>
</protein>
<proteinExistence type="inferred from homology"/>
<keyword evidence="10 11" id="KW-0413">Isomerase</keyword>
<dbReference type="NCBIfam" id="TIGR00393">
    <property type="entry name" value="kpsF"/>
    <property type="match status" value="1"/>
</dbReference>
<evidence type="ECO:0000256" key="12">
    <source>
        <dbReference type="PROSITE-ProRule" id="PRU00703"/>
    </source>
</evidence>
<dbReference type="PIRSF" id="PIRSF004692">
    <property type="entry name" value="KdsD_KpsF"/>
    <property type="match status" value="1"/>
</dbReference>
<evidence type="ECO:0000256" key="4">
    <source>
        <dbReference type="ARBA" id="ARBA00022737"/>
    </source>
</evidence>
<keyword evidence="8" id="KW-0448">Lipopolysaccharide biosynthesis</keyword>
<name>A0ABY4SXA4_9ENTR</name>
<evidence type="ECO:0000256" key="2">
    <source>
        <dbReference type="ARBA" id="ARBA00011881"/>
    </source>
</evidence>
<keyword evidence="7" id="KW-0067">ATP-binding</keyword>
<dbReference type="Pfam" id="PF01380">
    <property type="entry name" value="SIS"/>
    <property type="match status" value="1"/>
</dbReference>
<dbReference type="SUPFAM" id="SSF53697">
    <property type="entry name" value="SIS domain"/>
    <property type="match status" value="1"/>
</dbReference>
<dbReference type="PANTHER" id="PTHR42745">
    <property type="match status" value="1"/>
</dbReference>
<dbReference type="PROSITE" id="PS51371">
    <property type="entry name" value="CBS"/>
    <property type="match status" value="2"/>
</dbReference>
<dbReference type="CDD" id="cd04604">
    <property type="entry name" value="CBS_pair_SIS_assoc"/>
    <property type="match status" value="1"/>
</dbReference>
<evidence type="ECO:0000256" key="6">
    <source>
        <dbReference type="ARBA" id="ARBA00022833"/>
    </source>
</evidence>
<evidence type="ECO:0000256" key="5">
    <source>
        <dbReference type="ARBA" id="ARBA00022741"/>
    </source>
</evidence>
<dbReference type="InterPro" id="IPR001347">
    <property type="entry name" value="SIS_dom"/>
</dbReference>
<dbReference type="GO" id="GO:0019146">
    <property type="term" value="F:arabinose-5-phosphate isomerase activity"/>
    <property type="evidence" value="ECO:0007669"/>
    <property type="project" value="UniProtKB-EC"/>
</dbReference>
<dbReference type="InterPro" id="IPR035474">
    <property type="entry name" value="SIS_Kpsf"/>
</dbReference>
<keyword evidence="6" id="KW-0862">Zinc</keyword>
<evidence type="ECO:0000256" key="7">
    <source>
        <dbReference type="ARBA" id="ARBA00022840"/>
    </source>
</evidence>
<evidence type="ECO:0000256" key="9">
    <source>
        <dbReference type="ARBA" id="ARBA00023122"/>
    </source>
</evidence>
<dbReference type="InterPro" id="IPR000644">
    <property type="entry name" value="CBS_dom"/>
</dbReference>
<evidence type="ECO:0000256" key="11">
    <source>
        <dbReference type="PIRNR" id="PIRNR004692"/>
    </source>
</evidence>
<evidence type="ECO:0000256" key="8">
    <source>
        <dbReference type="ARBA" id="ARBA00022985"/>
    </source>
</evidence>
<keyword evidence="3" id="KW-0479">Metal-binding</keyword>
<keyword evidence="5" id="KW-0547">Nucleotide-binding</keyword>
<dbReference type="PROSITE" id="PS51464">
    <property type="entry name" value="SIS"/>
    <property type="match status" value="1"/>
</dbReference>
<evidence type="ECO:0000259" key="13">
    <source>
        <dbReference type="PROSITE" id="PS51371"/>
    </source>
</evidence>
<gene>
    <name evidence="15" type="primary">gutQ</name>
    <name evidence="15" type="ORF">M9405_02225</name>
</gene>
<dbReference type="InterPro" id="IPR046348">
    <property type="entry name" value="SIS_dom_sf"/>
</dbReference>
<feature type="domain" description="CBS" evidence="13">
    <location>
        <begin position="205"/>
        <end position="264"/>
    </location>
</feature>
<evidence type="ECO:0000256" key="1">
    <source>
        <dbReference type="ARBA" id="ARBA00008165"/>
    </source>
</evidence>
<dbReference type="CDD" id="cd05014">
    <property type="entry name" value="SIS_Kpsf"/>
    <property type="match status" value="1"/>
</dbReference>
<keyword evidence="4" id="KW-0677">Repeat</keyword>
<keyword evidence="16" id="KW-1185">Reference proteome</keyword>
<evidence type="ECO:0000313" key="15">
    <source>
        <dbReference type="EMBL" id="URJ25426.1"/>
    </source>
</evidence>
<dbReference type="RefSeq" id="WP_250223557.1">
    <property type="nucleotide sequence ID" value="NZ_CP097762.1"/>
</dbReference>
<evidence type="ECO:0000313" key="16">
    <source>
        <dbReference type="Proteomes" id="UP001056834"/>
    </source>
</evidence>
<dbReference type="InterPro" id="IPR050986">
    <property type="entry name" value="GutQ/KpsF_isomerases"/>
</dbReference>
<comment type="catalytic activity">
    <reaction evidence="11">
        <text>D-arabinose 5-phosphate = D-ribulose 5-phosphate</text>
        <dbReference type="Rhea" id="RHEA:23104"/>
        <dbReference type="ChEBI" id="CHEBI:57693"/>
        <dbReference type="ChEBI" id="CHEBI:58121"/>
        <dbReference type="EC" id="5.3.1.13"/>
    </reaction>
</comment>
<evidence type="ECO:0000259" key="14">
    <source>
        <dbReference type="PROSITE" id="PS51464"/>
    </source>
</evidence>
<feature type="domain" description="CBS" evidence="13">
    <location>
        <begin position="272"/>
        <end position="325"/>
    </location>
</feature>
<dbReference type="SUPFAM" id="SSF54631">
    <property type="entry name" value="CBS-domain pair"/>
    <property type="match status" value="1"/>
</dbReference>
<keyword evidence="9 12" id="KW-0129">CBS domain</keyword>
<dbReference type="PANTHER" id="PTHR42745:SF2">
    <property type="entry name" value="ARABINOSE 5-PHOSPHATE ISOMERASE GUTQ"/>
    <property type="match status" value="1"/>
</dbReference>
<dbReference type="NCBIfam" id="NF008581">
    <property type="entry name" value="PRK11543.1"/>
    <property type="match status" value="1"/>
</dbReference>
<organism evidence="15 16">
    <name type="scientific">Candidatus Blochmannia ocreatus</name>
    <name type="common">nom. nud.</name>
    <dbReference type="NCBI Taxonomy" id="251538"/>
    <lineage>
        <taxon>Bacteria</taxon>
        <taxon>Pseudomonadati</taxon>
        <taxon>Pseudomonadota</taxon>
        <taxon>Gammaproteobacteria</taxon>
        <taxon>Enterobacterales</taxon>
        <taxon>Enterobacteriaceae</taxon>
        <taxon>ant endosymbionts</taxon>
        <taxon>Candidatus Blochmanniella</taxon>
    </lineage>
</organism>
<evidence type="ECO:0000256" key="3">
    <source>
        <dbReference type="ARBA" id="ARBA00022723"/>
    </source>
</evidence>
<sequence length="325" mass="35492">MTNNVLLLEYAKEALSFEIQEAQNMLDRLDESIIFACRILLNCTGKVVVSGIGKSGHIGKKIAASLASTGTPAFFVHAAEALHGDLGMVSQKDVVIFISYSGRTYEIITLMPLLVSNNIPVIALTGDMSSPLAQRATCTLNIKIQRETNPMAFIPTSSAVNTLMMGDAITIALMRYRGFSLEQFIKSHPGGKIGTQLLNYVYHLMRTGKHISKVCGSDVTVMDAMFELSRTGIGLTTVCDDKNRVIGVFTDGDLRRWIARGHSLKDPINIAMTKPGYCISKEWHASIALKALYQRNITVAPVIDKIGTLVGLINIHDLHRSGINI</sequence>
<dbReference type="Proteomes" id="UP001056834">
    <property type="component" value="Chromosome"/>
</dbReference>
<reference evidence="15" key="1">
    <citation type="submission" date="2022-05" db="EMBL/GenBank/DDBJ databases">
        <title>Impact of host demography and evolutionary history on endosymbiont molecular evolution: a test in carpenter ants (Genus Camponotus) and their Blochmannia endosymbionts.</title>
        <authorList>
            <person name="Manthey J.D."/>
            <person name="Giron J.C."/>
            <person name="Hruska J.P."/>
        </authorList>
    </citation>
    <scope>NUCLEOTIDE SEQUENCE</scope>
    <source>
        <strain evidence="15">C-006</strain>
    </source>
</reference>
<dbReference type="Pfam" id="PF00571">
    <property type="entry name" value="CBS"/>
    <property type="match status" value="2"/>
</dbReference>
<dbReference type="EC" id="5.3.1.13" evidence="11"/>
<dbReference type="Gene3D" id="3.10.580.10">
    <property type="entry name" value="CBS-domain"/>
    <property type="match status" value="1"/>
</dbReference>
<dbReference type="EMBL" id="CP097762">
    <property type="protein sequence ID" value="URJ25426.1"/>
    <property type="molecule type" value="Genomic_DNA"/>
</dbReference>